<dbReference type="GO" id="GO:0055085">
    <property type="term" value="P:transmembrane transport"/>
    <property type="evidence" value="ECO:0007669"/>
    <property type="project" value="InterPro"/>
</dbReference>
<dbReference type="RefSeq" id="WP_198880914.1">
    <property type="nucleotide sequence ID" value="NZ_JAEKJA010000003.1"/>
</dbReference>
<dbReference type="NCBIfam" id="NF037995">
    <property type="entry name" value="TRAP_S1"/>
    <property type="match status" value="1"/>
</dbReference>
<dbReference type="InterPro" id="IPR018389">
    <property type="entry name" value="DctP_fam"/>
</dbReference>
<dbReference type="InterPro" id="IPR038404">
    <property type="entry name" value="TRAP_DctP_sf"/>
</dbReference>
<evidence type="ECO:0000256" key="1">
    <source>
        <dbReference type="ARBA" id="ARBA00022729"/>
    </source>
</evidence>
<reference evidence="3" key="1">
    <citation type="submission" date="2020-12" db="EMBL/GenBank/DDBJ databases">
        <title>Bacterial taxonomy.</title>
        <authorList>
            <person name="Pan X."/>
        </authorList>
    </citation>
    <scope>NUCLEOTIDE SEQUENCE</scope>
    <source>
        <strain evidence="3">B2012</strain>
    </source>
</reference>
<keyword evidence="1 2" id="KW-0732">Signal</keyword>
<organism evidence="3 4">
    <name type="scientific">Acuticoccus mangrovi</name>
    <dbReference type="NCBI Taxonomy" id="2796142"/>
    <lineage>
        <taxon>Bacteria</taxon>
        <taxon>Pseudomonadati</taxon>
        <taxon>Pseudomonadota</taxon>
        <taxon>Alphaproteobacteria</taxon>
        <taxon>Hyphomicrobiales</taxon>
        <taxon>Amorphaceae</taxon>
        <taxon>Acuticoccus</taxon>
    </lineage>
</organism>
<evidence type="ECO:0000313" key="3">
    <source>
        <dbReference type="EMBL" id="MBJ3775019.1"/>
    </source>
</evidence>
<dbReference type="Proteomes" id="UP000609531">
    <property type="component" value="Unassembled WGS sequence"/>
</dbReference>
<evidence type="ECO:0000313" key="4">
    <source>
        <dbReference type="Proteomes" id="UP000609531"/>
    </source>
</evidence>
<gene>
    <name evidence="3" type="ORF">JCR33_04930</name>
</gene>
<feature type="signal peptide" evidence="2">
    <location>
        <begin position="1"/>
        <end position="24"/>
    </location>
</feature>
<comment type="caution">
    <text evidence="3">The sequence shown here is derived from an EMBL/GenBank/DDBJ whole genome shotgun (WGS) entry which is preliminary data.</text>
</comment>
<protein>
    <submittedName>
        <fullName evidence="3">TRAP transporter substrate-binding protein</fullName>
    </submittedName>
</protein>
<sequence length="336" mass="36537">MTRRTRMALAAALGLAGLTAPAGAAEIELKLAHFLPTANGMHHTFMEPWARALEECSGGKVAVEIFPGGTQLGNVAKLHDAVRRGVVDIAHGLSGLPGGRFERTRIAELPFLFSSAGEASEALWALYPDYLAPDYEGLKVLAIHAHNPGQFHTTTASVTRPEDLRGLRLRFPTAAGRAMIEALGGTPVGLPPGEVYENAEKGVIDGAVFTWETMASFNLAEVMKHHLDAGAYVTTFWFAMNEDTYESLPDDVKQCVDDLSGDALAAKFGPWWDEWDAIGLERVKAEGHEIVVLGEADRAAWRDRLQPMIEAYLAELEEKGINAREIYAAMQERAGE</sequence>
<name>A0A934MJZ4_9HYPH</name>
<evidence type="ECO:0000256" key="2">
    <source>
        <dbReference type="SAM" id="SignalP"/>
    </source>
</evidence>
<dbReference type="PANTHER" id="PTHR33376:SF15">
    <property type="entry name" value="BLL6794 PROTEIN"/>
    <property type="match status" value="1"/>
</dbReference>
<keyword evidence="4" id="KW-1185">Reference proteome</keyword>
<accession>A0A934MJZ4</accession>
<dbReference type="Gene3D" id="3.40.190.170">
    <property type="entry name" value="Bacterial extracellular solute-binding protein, family 7"/>
    <property type="match status" value="1"/>
</dbReference>
<proteinExistence type="predicted"/>
<dbReference type="EMBL" id="JAEKJA010000003">
    <property type="protein sequence ID" value="MBJ3775019.1"/>
    <property type="molecule type" value="Genomic_DNA"/>
</dbReference>
<dbReference type="PANTHER" id="PTHR33376">
    <property type="match status" value="1"/>
</dbReference>
<dbReference type="AlphaFoldDB" id="A0A934MJZ4"/>
<feature type="chain" id="PRO_5037230223" evidence="2">
    <location>
        <begin position="25"/>
        <end position="336"/>
    </location>
</feature>
<dbReference type="CDD" id="cd13665">
    <property type="entry name" value="PBP2_TRAP_Dctp3_4"/>
    <property type="match status" value="1"/>
</dbReference>
<dbReference type="Pfam" id="PF03480">
    <property type="entry name" value="DctP"/>
    <property type="match status" value="1"/>
</dbReference>